<dbReference type="Proteomes" id="UP000584642">
    <property type="component" value="Unassembled WGS sequence"/>
</dbReference>
<dbReference type="SUPFAM" id="SSF52283">
    <property type="entry name" value="Formate/glycerate dehydrogenase catalytic domain-like"/>
    <property type="match status" value="1"/>
</dbReference>
<dbReference type="RefSeq" id="WP_180284741.1">
    <property type="nucleotide sequence ID" value="NZ_JABFDB010000023.1"/>
</dbReference>
<dbReference type="PROSITE" id="PS00671">
    <property type="entry name" value="D_2_HYDROXYACID_DH_3"/>
    <property type="match status" value="1"/>
</dbReference>
<dbReference type="PANTHER" id="PTHR10996">
    <property type="entry name" value="2-HYDROXYACID DEHYDROGENASE-RELATED"/>
    <property type="match status" value="1"/>
</dbReference>
<keyword evidence="2" id="KW-0520">NAD</keyword>
<evidence type="ECO:0000313" key="4">
    <source>
        <dbReference type="EMBL" id="NYZ22963.1"/>
    </source>
</evidence>
<sequence>MKIVFHGQNARMFRPGFEELLTGRHEILEVGDAVDQPGERDAFATADVLIGVRFTDTLPRPERLRLYHAPAAGTDAIDTAALPEGVALCNCFGHENAIAEYVMAALLARHVPLADADARLRRGDWRYWSGSPNGPRTELGGTTVGLLGFGHIGRTIAERAHAFGMGVTVANRSPVPVSALVDRSFTFDALEEFMGSADAIVVSLPLVPETTGIVDSRLLAAMRPDAVILNVGRGPVIDEGALYAALKDRRIGGAVIDTWYVYPGEGRPTPNPSSLPFHELDNIVMTPHMSGWTAGTIRRRQETMAGNINRLMAGDALVNRLL</sequence>
<dbReference type="CDD" id="cd12165">
    <property type="entry name" value="2-Hacid_dh_6"/>
    <property type="match status" value="1"/>
</dbReference>
<dbReference type="PANTHER" id="PTHR10996:SF178">
    <property type="entry name" value="2-HYDROXYACID DEHYDROGENASE YGL185C-RELATED"/>
    <property type="match status" value="1"/>
</dbReference>
<dbReference type="SUPFAM" id="SSF51735">
    <property type="entry name" value="NAD(P)-binding Rossmann-fold domains"/>
    <property type="match status" value="1"/>
</dbReference>
<feature type="domain" description="D-isomer specific 2-hydroxyacid dehydrogenase NAD-binding" evidence="3">
    <location>
        <begin position="104"/>
        <end position="290"/>
    </location>
</feature>
<dbReference type="Pfam" id="PF02826">
    <property type="entry name" value="2-Hacid_dh_C"/>
    <property type="match status" value="1"/>
</dbReference>
<name>A0ABX2TFB9_9PROT</name>
<dbReference type="Gene3D" id="3.40.50.720">
    <property type="entry name" value="NAD(P)-binding Rossmann-like Domain"/>
    <property type="match status" value="2"/>
</dbReference>
<evidence type="ECO:0000259" key="3">
    <source>
        <dbReference type="Pfam" id="PF02826"/>
    </source>
</evidence>
<dbReference type="InterPro" id="IPR029753">
    <property type="entry name" value="D-isomer_DH_CS"/>
</dbReference>
<evidence type="ECO:0000313" key="5">
    <source>
        <dbReference type="Proteomes" id="UP000584642"/>
    </source>
</evidence>
<reference evidence="4 5" key="1">
    <citation type="submission" date="2020-05" db="EMBL/GenBank/DDBJ databases">
        <title>Azospirillum oleiclasticum sp. nov, a nitrogen-fixing and heavy crude oil-emulsifying bacterium isolated from the crude oil of Yumen Oilfield.</title>
        <authorList>
            <person name="Wu D."/>
            <person name="Cai M."/>
            <person name="Zhang X."/>
        </authorList>
    </citation>
    <scope>NUCLEOTIDE SEQUENCE [LARGE SCALE GENOMIC DNA]</scope>
    <source>
        <strain evidence="4 5">ROY-1-1-2</strain>
    </source>
</reference>
<gene>
    <name evidence="4" type="ORF">HND93_24925</name>
</gene>
<keyword evidence="1" id="KW-0560">Oxidoreductase</keyword>
<keyword evidence="5" id="KW-1185">Reference proteome</keyword>
<dbReference type="InterPro" id="IPR006140">
    <property type="entry name" value="D-isomer_DH_NAD-bd"/>
</dbReference>
<dbReference type="InterPro" id="IPR036291">
    <property type="entry name" value="NAD(P)-bd_dom_sf"/>
</dbReference>
<accession>A0ABX2TFB9</accession>
<evidence type="ECO:0000256" key="1">
    <source>
        <dbReference type="ARBA" id="ARBA00023002"/>
    </source>
</evidence>
<proteinExistence type="predicted"/>
<comment type="caution">
    <text evidence="4">The sequence shown here is derived from an EMBL/GenBank/DDBJ whole genome shotgun (WGS) entry which is preliminary data.</text>
</comment>
<protein>
    <submittedName>
        <fullName evidence="4">Phosphoglycerate dehydrogenase</fullName>
    </submittedName>
</protein>
<evidence type="ECO:0000256" key="2">
    <source>
        <dbReference type="ARBA" id="ARBA00023027"/>
    </source>
</evidence>
<dbReference type="EMBL" id="JABFDB010000023">
    <property type="protein sequence ID" value="NYZ22963.1"/>
    <property type="molecule type" value="Genomic_DNA"/>
</dbReference>
<dbReference type="InterPro" id="IPR050223">
    <property type="entry name" value="D-isomer_2-hydroxyacid_DH"/>
</dbReference>
<organism evidence="4 5">
    <name type="scientific">Azospirillum oleiclasticum</name>
    <dbReference type="NCBI Taxonomy" id="2735135"/>
    <lineage>
        <taxon>Bacteria</taxon>
        <taxon>Pseudomonadati</taxon>
        <taxon>Pseudomonadota</taxon>
        <taxon>Alphaproteobacteria</taxon>
        <taxon>Rhodospirillales</taxon>
        <taxon>Azospirillaceae</taxon>
        <taxon>Azospirillum</taxon>
    </lineage>
</organism>